<dbReference type="SUPFAM" id="SSF51735">
    <property type="entry name" value="NAD(P)-binding Rossmann-fold domains"/>
    <property type="match status" value="1"/>
</dbReference>
<dbReference type="PANTHER" id="PTHR42879">
    <property type="entry name" value="3-OXOACYL-(ACYL-CARRIER-PROTEIN) REDUCTASE"/>
    <property type="match status" value="1"/>
</dbReference>
<comment type="similarity">
    <text evidence="2">Belongs to the short-chain dehydrogenases/reductases (SDR) family.</text>
</comment>
<evidence type="ECO:0000256" key="1">
    <source>
        <dbReference type="ARBA" id="ARBA00004191"/>
    </source>
</evidence>
<evidence type="ECO:0000256" key="3">
    <source>
        <dbReference type="ARBA" id="ARBA00022512"/>
    </source>
</evidence>
<protein>
    <recommendedName>
        <fullName evidence="4">3-oxoacyl-[acyl-carrier-protein] reductase MabA</fullName>
    </recommendedName>
</protein>
<sequence length="200" mass="21920">MDVRDAGKLDRFIDFAVQKLGGIDIVVNNAGGAHPGSGETLDDDALLADYNIKVLSWQRIIRRTLPYLRQSDQSRIITIGSVYQHSPDYRFFSTSVHRAAGANLTQAWAAELAKDNILVNSINIGCIHTPQWDNIHQKRNPELSTQEFLDRTAAEDIPLGRFGKPEELAAAVAFLASERASYITGAILDVAGGMGLRFGP</sequence>
<keyword evidence="7" id="KW-1185">Reference proteome</keyword>
<dbReference type="InterPro" id="IPR050259">
    <property type="entry name" value="SDR"/>
</dbReference>
<dbReference type="AlphaFoldDB" id="A0A5E3ZWI0"/>
<keyword evidence="3" id="KW-0964">Secreted</keyword>
<dbReference type="PANTHER" id="PTHR42879:SF6">
    <property type="entry name" value="NADPH-DEPENDENT REDUCTASE BACG"/>
    <property type="match status" value="1"/>
</dbReference>
<dbReference type="Pfam" id="PF13561">
    <property type="entry name" value="adh_short_C2"/>
    <property type="match status" value="1"/>
</dbReference>
<accession>A0A5E3ZWI0</accession>
<gene>
    <name evidence="6" type="primary">tsaC1</name>
    <name evidence="6" type="ORF">LC603019_00728</name>
</gene>
<dbReference type="Gene3D" id="3.40.50.720">
    <property type="entry name" value="NAD(P)-binding Rossmann-like Domain"/>
    <property type="match status" value="1"/>
</dbReference>
<dbReference type="InterPro" id="IPR036291">
    <property type="entry name" value="NAD(P)-bd_dom_sf"/>
</dbReference>
<dbReference type="PRINTS" id="PR00081">
    <property type="entry name" value="GDHRDH"/>
</dbReference>
<evidence type="ECO:0000256" key="4">
    <source>
        <dbReference type="ARBA" id="ARBA00040781"/>
    </source>
</evidence>
<evidence type="ECO:0000256" key="2">
    <source>
        <dbReference type="ARBA" id="ARBA00006484"/>
    </source>
</evidence>
<evidence type="ECO:0000313" key="7">
    <source>
        <dbReference type="Proteomes" id="UP000324288"/>
    </source>
</evidence>
<organism evidence="6 7">
    <name type="scientific">Lawsonella clevelandensis</name>
    <dbReference type="NCBI Taxonomy" id="1528099"/>
    <lineage>
        <taxon>Bacteria</taxon>
        <taxon>Bacillati</taxon>
        <taxon>Actinomycetota</taxon>
        <taxon>Actinomycetes</taxon>
        <taxon>Mycobacteriales</taxon>
        <taxon>Lawsonellaceae</taxon>
        <taxon>Lawsonella</taxon>
    </lineage>
</organism>
<evidence type="ECO:0000313" key="6">
    <source>
        <dbReference type="EMBL" id="VHO00408.1"/>
    </source>
</evidence>
<proteinExistence type="inferred from homology"/>
<dbReference type="InterPro" id="IPR002347">
    <property type="entry name" value="SDR_fam"/>
</dbReference>
<dbReference type="EMBL" id="LR584267">
    <property type="protein sequence ID" value="VHO00408.1"/>
    <property type="molecule type" value="Genomic_DNA"/>
</dbReference>
<keyword evidence="3" id="KW-0134">Cell wall</keyword>
<dbReference type="GO" id="GO:0004316">
    <property type="term" value="F:3-oxoacyl-[acyl-carrier-protein] reductase (NADPH) activity"/>
    <property type="evidence" value="ECO:0007669"/>
    <property type="project" value="UniProtKB-EC"/>
</dbReference>
<comment type="catalytic activity">
    <reaction evidence="5">
        <text>a (3R)-hydroxyacyl-[ACP] + NADP(+) = a 3-oxoacyl-[ACP] + NADPH + H(+)</text>
        <dbReference type="Rhea" id="RHEA:17397"/>
        <dbReference type="Rhea" id="RHEA-COMP:9916"/>
        <dbReference type="Rhea" id="RHEA-COMP:9945"/>
        <dbReference type="ChEBI" id="CHEBI:15378"/>
        <dbReference type="ChEBI" id="CHEBI:57783"/>
        <dbReference type="ChEBI" id="CHEBI:58349"/>
        <dbReference type="ChEBI" id="CHEBI:78776"/>
        <dbReference type="ChEBI" id="CHEBI:78827"/>
        <dbReference type="EC" id="1.1.1.100"/>
    </reaction>
    <physiologicalReaction direction="right-to-left" evidence="5">
        <dbReference type="Rhea" id="RHEA:17399"/>
    </physiologicalReaction>
</comment>
<comment type="subcellular location">
    <subcellularLocation>
        <location evidence="1">Secreted</location>
        <location evidence="1">Cell wall</location>
    </subcellularLocation>
</comment>
<dbReference type="Proteomes" id="UP000324288">
    <property type="component" value="Chromosome"/>
</dbReference>
<reference evidence="6 7" key="1">
    <citation type="submission" date="2019-04" db="EMBL/GenBank/DDBJ databases">
        <authorList>
            <person name="Seth-Smith MB H."/>
            <person name="Seth-Smith H."/>
        </authorList>
    </citation>
    <scope>NUCLEOTIDE SEQUENCE [LARGE SCALE GENOMIC DNA]</scope>
    <source>
        <strain evidence="6">USB-603019</strain>
    </source>
</reference>
<name>A0A5E3ZWI0_9ACTN</name>
<evidence type="ECO:0000256" key="5">
    <source>
        <dbReference type="ARBA" id="ARBA00047400"/>
    </source>
</evidence>